<sequence>MSRQFSIYLLLILLLGHILGCSGSSRGDELILDQAQQALTIRTAYHELGQRVRTTLLAQIGDVAQIQAQQRSASHFLQVVEQHRDVLSSEDFQVVTGSVAEMLGALEQAERRSSDCEPGQQWGRVETSYLVYTGRPGRPRRELDPNILAHGLDLRGPRGLQPIFNCCARTIRRRAVDYGISEPAPPVYIEYDDEVTQQRVRLYHPQPNSVEEQPGSLSDEDLDKVIRHILRIFPSFGRRMITGHMRHLEHAIPRERIRSSYERVQGAPAQLIPHELSRRVGGYCVAGPNSLWHHDGQHGLICYRIVIHAFVDGFSRLVTGIRASNNNEVETVRGSWWGELASSRVYGQHFWG</sequence>
<comment type="caution">
    <text evidence="3">The sequence shown here is derived from an EMBL/GenBank/DDBJ whole genome shotgun (WGS) entry which is preliminary data.</text>
</comment>
<name>A0A0W0G5Q5_MONRR</name>
<keyword evidence="1" id="KW-0732">Signal</keyword>
<dbReference type="InterPro" id="IPR058913">
    <property type="entry name" value="Integrase_dom_put"/>
</dbReference>
<protein>
    <recommendedName>
        <fullName evidence="2">Integrase core domain-containing protein</fullName>
    </recommendedName>
</protein>
<feature type="signal peptide" evidence="1">
    <location>
        <begin position="1"/>
        <end position="20"/>
    </location>
</feature>
<evidence type="ECO:0000259" key="2">
    <source>
        <dbReference type="Pfam" id="PF24764"/>
    </source>
</evidence>
<dbReference type="EMBL" id="LATX01001050">
    <property type="protein sequence ID" value="KTB43894.1"/>
    <property type="molecule type" value="Genomic_DNA"/>
</dbReference>
<organism evidence="3 4">
    <name type="scientific">Moniliophthora roreri</name>
    <name type="common">Frosty pod rot fungus</name>
    <name type="synonym">Monilia roreri</name>
    <dbReference type="NCBI Taxonomy" id="221103"/>
    <lineage>
        <taxon>Eukaryota</taxon>
        <taxon>Fungi</taxon>
        <taxon>Dikarya</taxon>
        <taxon>Basidiomycota</taxon>
        <taxon>Agaricomycotina</taxon>
        <taxon>Agaricomycetes</taxon>
        <taxon>Agaricomycetidae</taxon>
        <taxon>Agaricales</taxon>
        <taxon>Marasmiineae</taxon>
        <taxon>Marasmiaceae</taxon>
        <taxon>Moniliophthora</taxon>
    </lineage>
</organism>
<proteinExistence type="predicted"/>
<gene>
    <name evidence="3" type="ORF">WG66_3508</name>
</gene>
<evidence type="ECO:0000256" key="1">
    <source>
        <dbReference type="SAM" id="SignalP"/>
    </source>
</evidence>
<evidence type="ECO:0000313" key="3">
    <source>
        <dbReference type="EMBL" id="KTB43894.1"/>
    </source>
</evidence>
<dbReference type="PANTHER" id="PTHR46791:SF5">
    <property type="entry name" value="CLR5 DOMAIN-CONTAINING PROTEIN-RELATED"/>
    <property type="match status" value="1"/>
</dbReference>
<feature type="chain" id="PRO_5006902399" description="Integrase core domain-containing protein" evidence="1">
    <location>
        <begin position="21"/>
        <end position="352"/>
    </location>
</feature>
<dbReference type="AlphaFoldDB" id="A0A0W0G5Q5"/>
<dbReference type="PANTHER" id="PTHR46791">
    <property type="entry name" value="EXPRESSED PROTEIN"/>
    <property type="match status" value="1"/>
</dbReference>
<dbReference type="Proteomes" id="UP000054988">
    <property type="component" value="Unassembled WGS sequence"/>
</dbReference>
<accession>A0A0W0G5Q5</accession>
<reference evidence="3 4" key="1">
    <citation type="submission" date="2015-12" db="EMBL/GenBank/DDBJ databases">
        <title>Draft genome sequence of Moniliophthora roreri, the causal agent of frosty pod rot of cacao.</title>
        <authorList>
            <person name="Aime M.C."/>
            <person name="Diaz-Valderrama J.R."/>
            <person name="Kijpornyongpan T."/>
            <person name="Phillips-Mora W."/>
        </authorList>
    </citation>
    <scope>NUCLEOTIDE SEQUENCE [LARGE SCALE GENOMIC DNA]</scope>
    <source>
        <strain evidence="3 4">MCA 2952</strain>
    </source>
</reference>
<evidence type="ECO:0000313" key="4">
    <source>
        <dbReference type="Proteomes" id="UP000054988"/>
    </source>
</evidence>
<feature type="domain" description="Integrase core" evidence="2">
    <location>
        <begin position="283"/>
        <end position="332"/>
    </location>
</feature>
<dbReference type="Pfam" id="PF24764">
    <property type="entry name" value="rva_4"/>
    <property type="match status" value="1"/>
</dbReference>